<dbReference type="PANTHER" id="PTHR36504:SF1">
    <property type="entry name" value="LIPOPOLYSACCHARIDE EXPORT SYSTEM PROTEIN LPTA"/>
    <property type="match status" value="1"/>
</dbReference>
<dbReference type="EMBL" id="CP110257">
    <property type="protein sequence ID" value="UZD55166.1"/>
    <property type="molecule type" value="Genomic_DNA"/>
</dbReference>
<dbReference type="PANTHER" id="PTHR36504">
    <property type="entry name" value="LIPOPOLYSACCHARIDE EXPORT SYSTEM PROTEIN LPTA"/>
    <property type="match status" value="1"/>
</dbReference>
<feature type="domain" description="Organic solvent tolerance-like N-terminal" evidence="6">
    <location>
        <begin position="45"/>
        <end position="158"/>
    </location>
</feature>
<keyword evidence="3 4" id="KW-0574">Periplasm</keyword>
<protein>
    <recommendedName>
        <fullName evidence="4">Lipopolysaccharide export system protein LptA</fullName>
    </recommendedName>
</protein>
<organism evidence="7 8">
    <name type="scientific">Caldimonas aquatica</name>
    <dbReference type="NCBI Taxonomy" id="376175"/>
    <lineage>
        <taxon>Bacteria</taxon>
        <taxon>Pseudomonadati</taxon>
        <taxon>Pseudomonadota</taxon>
        <taxon>Betaproteobacteria</taxon>
        <taxon>Burkholderiales</taxon>
        <taxon>Sphaerotilaceae</taxon>
        <taxon>Caldimonas</taxon>
    </lineage>
</organism>
<comment type="function">
    <text evidence="4">Involved in the assembly of lipopolysaccharide (LPS). Required for the translocation of LPS from the inner membrane to the outer membrane.</text>
</comment>
<dbReference type="HAMAP" id="MF_01914">
    <property type="entry name" value="LPS_assembly_LptA"/>
    <property type="match status" value="1"/>
</dbReference>
<name>A0ABY6MT32_9BURK</name>
<evidence type="ECO:0000256" key="5">
    <source>
        <dbReference type="SAM" id="MobiDB-lite"/>
    </source>
</evidence>
<dbReference type="Proteomes" id="UP001163266">
    <property type="component" value="Chromosome"/>
</dbReference>
<evidence type="ECO:0000313" key="7">
    <source>
        <dbReference type="EMBL" id="UZD55166.1"/>
    </source>
</evidence>
<dbReference type="RefSeq" id="WP_264892924.1">
    <property type="nucleotide sequence ID" value="NZ_CP110257.1"/>
</dbReference>
<evidence type="ECO:0000256" key="4">
    <source>
        <dbReference type="HAMAP-Rule" id="MF_01914"/>
    </source>
</evidence>
<dbReference type="Gene3D" id="2.60.450.10">
    <property type="entry name" value="Lipopolysaccharide (LPS) transport protein A like domain"/>
    <property type="match status" value="1"/>
</dbReference>
<evidence type="ECO:0000256" key="2">
    <source>
        <dbReference type="ARBA" id="ARBA00022729"/>
    </source>
</evidence>
<sequence precursor="true">MSPSSLPPFQLRLRRAPMCAALALALGAAAVHAERADRYKPLNFTADTLRYDDLKQTNVLTGNVVITKGTMTVKAARVEVHQTPSGHQSAVAHAGGGQSAYFRQKRDAVDEYIEGEGQRIEYDGRTDTVRLVGQAVVRRYRGTTLADEVKGQTITYDNLAETFTVQGGEGDGRVRGVLSPRDAGPPAGAAR</sequence>
<accession>A0ABY6MT32</accession>
<keyword evidence="2 4" id="KW-0732">Signal</keyword>
<gene>
    <name evidence="4 7" type="primary">lptA</name>
    <name evidence="7" type="ORF">OMP39_00780</name>
</gene>
<evidence type="ECO:0000313" key="8">
    <source>
        <dbReference type="Proteomes" id="UP001163266"/>
    </source>
</evidence>
<evidence type="ECO:0000256" key="3">
    <source>
        <dbReference type="ARBA" id="ARBA00022764"/>
    </source>
</evidence>
<dbReference type="InterPro" id="IPR052037">
    <property type="entry name" value="LPS_export_LptA"/>
</dbReference>
<keyword evidence="8" id="KW-1185">Reference proteome</keyword>
<reference evidence="7" key="1">
    <citation type="submission" date="2022-10" db="EMBL/GenBank/DDBJ databases">
        <title>Complete genome sequence of Schlegelella aquatica LMG 23380.</title>
        <authorList>
            <person name="Musilova J."/>
            <person name="Kourilova X."/>
            <person name="Bezdicek M."/>
            <person name="Hermankova K."/>
            <person name="Obruca S."/>
            <person name="Sedlar K."/>
        </authorList>
    </citation>
    <scope>NUCLEOTIDE SEQUENCE</scope>
    <source>
        <strain evidence="7">LMG 23380</strain>
    </source>
</reference>
<comment type="similarity">
    <text evidence="4">Belongs to the LptA family.</text>
</comment>
<dbReference type="Pfam" id="PF03968">
    <property type="entry name" value="LptD_N"/>
    <property type="match status" value="1"/>
</dbReference>
<proteinExistence type="inferred from homology"/>
<dbReference type="InterPro" id="IPR014340">
    <property type="entry name" value="LptA"/>
</dbReference>
<dbReference type="InterPro" id="IPR005653">
    <property type="entry name" value="OstA-like_N"/>
</dbReference>
<evidence type="ECO:0000256" key="1">
    <source>
        <dbReference type="ARBA" id="ARBA00022448"/>
    </source>
</evidence>
<dbReference type="NCBIfam" id="TIGR03002">
    <property type="entry name" value="outer_YhbN_LptA"/>
    <property type="match status" value="1"/>
</dbReference>
<comment type="subcellular location">
    <subcellularLocation>
        <location evidence="4">Periplasm</location>
    </subcellularLocation>
</comment>
<evidence type="ECO:0000259" key="6">
    <source>
        <dbReference type="Pfam" id="PF03968"/>
    </source>
</evidence>
<comment type="subunit">
    <text evidence="4">Component of the lipopolysaccharide transport and assembly complex.</text>
</comment>
<feature type="chain" id="PRO_5044933423" description="Lipopolysaccharide export system protein LptA" evidence="4">
    <location>
        <begin position="34"/>
        <end position="191"/>
    </location>
</feature>
<keyword evidence="1 4" id="KW-0813">Transport</keyword>
<feature type="region of interest" description="Disordered" evidence="5">
    <location>
        <begin position="169"/>
        <end position="191"/>
    </location>
</feature>
<feature type="signal peptide" evidence="4">
    <location>
        <begin position="1"/>
        <end position="33"/>
    </location>
</feature>